<dbReference type="RefSeq" id="XP_029314286.1">
    <property type="nucleotide sequence ID" value="XM_029458426.1"/>
</dbReference>
<evidence type="ECO:0000256" key="2">
    <source>
        <dbReference type="SAM" id="MobiDB-lite"/>
    </source>
</evidence>
<evidence type="ECO:0000259" key="3">
    <source>
        <dbReference type="PROSITE" id="PS50102"/>
    </source>
</evidence>
<dbReference type="AlphaFoldDB" id="A0A6J2RVC4"/>
<dbReference type="FunCoup" id="A0A6J2RVC4">
    <property type="interactions" value="125"/>
</dbReference>
<protein>
    <submittedName>
        <fullName evidence="5">RNA-binding protein 44 isoform X1</fullName>
    </submittedName>
</protein>
<dbReference type="SMART" id="SM00360">
    <property type="entry name" value="RRM"/>
    <property type="match status" value="1"/>
</dbReference>
<sequence length="932" mass="102839">MKRQQTVWPGWPSYTYLPREYAGVLVPSLQVAPCFYDMVIKNPSPNENRKFLLDCSVFDLVDGHKYLALTDPKLLGWYLCLTPEDRKIIQDDGGFHQFLQRHPALQLSLHHVYVKYNIPSVIPAQPTVTSNRPTHVPHCLNSFVFRFPTSGAMKCRSEMPHTHLDLERLTNVRETLTLLGCNSSGDGSQKHLYEKICHSKDLLHLQDGFQTAFSSPSQGSSHLYEHRPPRQRSSSSAAVCKDPAALANVSLDMDLERSGRGGKPELRSPIARPQGQSANFTCAEVSPVQSEWQKTIESGSSPEYYGLHSIQMDASQNNERSIIQPVELEQVRSPLVEENTKEACEDHMVCGDEYTADNDEASLSFADQSDNFHSIMENDQSILSCLTSEDVKAQNKELHSDGEAQAACSDTLNAVIKMNTADRCTSPMPCVTTCDSMVGTERALCTSAVTQTEDPETADKHVITEVHMADLDYLTEEFIKLKITQDEVREQKEKSSGCKVRKDCDCVQRAQQAELCLVALQYSMCRQHCSTLYYTSAEGGQLTPMPKNPPANVVRVLQKLESDYNQMRDKILGGVRLQQLKPLSVDSEKIITGTSYVPAQIIGDVLANVPSWRSEEPQKHNPSSGEENGCPDDQSRIACQQSHSQEKQIKKKNSKAGRALTLVPKYRDAIRNSHKPEEKQTTAACEAWYDAEEDLEPAGPAGPAETGQEQTVFAKDPNNKSAGEEVKSSVLCVSNLPSDVTESDVMLWFEKHQASEVNVCCLENDLSVAIVMLNGPQSAEAAVKELNGCSMRGHTLHVEHFNRAIGESQASATISGPEGAKPHATKTASNSPEGKLISQAPLGSSMKNRKVVCISPAAKGTCVPQHYATMGSFDTLMTELTQRHPDVARQRIVDALMELKATQQGVLSGLPLRTIREMTSELLTRPASAAQI</sequence>
<dbReference type="PANTHER" id="PTHR17550">
    <property type="entry name" value="E3 UBIQUITIN-PROTEIN LIGASE TTC3"/>
    <property type="match status" value="1"/>
</dbReference>
<evidence type="ECO:0000313" key="5">
    <source>
        <dbReference type="RefSeq" id="XP_029314286.1"/>
    </source>
</evidence>
<keyword evidence="1" id="KW-0694">RNA-binding</keyword>
<dbReference type="InterPro" id="IPR035979">
    <property type="entry name" value="RBD_domain_sf"/>
</dbReference>
<feature type="region of interest" description="Disordered" evidence="2">
    <location>
        <begin position="213"/>
        <end position="239"/>
    </location>
</feature>
<dbReference type="Gene3D" id="3.30.70.330">
    <property type="match status" value="1"/>
</dbReference>
<dbReference type="InterPro" id="IPR012677">
    <property type="entry name" value="Nucleotide-bd_a/b_plait_sf"/>
</dbReference>
<evidence type="ECO:0000313" key="4">
    <source>
        <dbReference type="Proteomes" id="UP000504630"/>
    </source>
</evidence>
<dbReference type="GeneID" id="115025982"/>
<dbReference type="KEGG" id="cgob:115025982"/>
<dbReference type="PANTHER" id="PTHR17550:SF7">
    <property type="entry name" value="RNA-BINDING PROTEIN 44"/>
    <property type="match status" value="1"/>
</dbReference>
<dbReference type="PROSITE" id="PS50102">
    <property type="entry name" value="RRM"/>
    <property type="match status" value="1"/>
</dbReference>
<evidence type="ECO:0000256" key="1">
    <source>
        <dbReference type="PROSITE-ProRule" id="PRU00176"/>
    </source>
</evidence>
<dbReference type="Proteomes" id="UP000504630">
    <property type="component" value="Chromosome 21"/>
</dbReference>
<organism evidence="4 5">
    <name type="scientific">Cottoperca gobio</name>
    <name type="common">Frogmouth</name>
    <name type="synonym">Aphritis gobio</name>
    <dbReference type="NCBI Taxonomy" id="56716"/>
    <lineage>
        <taxon>Eukaryota</taxon>
        <taxon>Metazoa</taxon>
        <taxon>Chordata</taxon>
        <taxon>Craniata</taxon>
        <taxon>Vertebrata</taxon>
        <taxon>Euteleostomi</taxon>
        <taxon>Actinopterygii</taxon>
        <taxon>Neopterygii</taxon>
        <taxon>Teleostei</taxon>
        <taxon>Neoteleostei</taxon>
        <taxon>Acanthomorphata</taxon>
        <taxon>Eupercaria</taxon>
        <taxon>Perciformes</taxon>
        <taxon>Notothenioidei</taxon>
        <taxon>Bovichtidae</taxon>
        <taxon>Cottoperca</taxon>
    </lineage>
</organism>
<name>A0A6J2RVC4_COTGO</name>
<dbReference type="Pfam" id="PF00076">
    <property type="entry name" value="RRM_1"/>
    <property type="match status" value="1"/>
</dbReference>
<feature type="domain" description="RRM" evidence="3">
    <location>
        <begin position="729"/>
        <end position="803"/>
    </location>
</feature>
<dbReference type="SUPFAM" id="SSF54928">
    <property type="entry name" value="RNA-binding domain, RBD"/>
    <property type="match status" value="1"/>
</dbReference>
<dbReference type="CTD" id="375316"/>
<dbReference type="InterPro" id="IPR000504">
    <property type="entry name" value="RRM_dom"/>
</dbReference>
<reference evidence="5" key="1">
    <citation type="submission" date="2025-08" db="UniProtKB">
        <authorList>
            <consortium name="RefSeq"/>
        </authorList>
    </citation>
    <scope>IDENTIFICATION</scope>
</reference>
<feature type="region of interest" description="Disordered" evidence="2">
    <location>
        <begin position="612"/>
        <end position="657"/>
    </location>
</feature>
<feature type="region of interest" description="Disordered" evidence="2">
    <location>
        <begin position="810"/>
        <end position="840"/>
    </location>
</feature>
<accession>A0A6J2RVC4</accession>
<dbReference type="OrthoDB" id="9941526at2759"/>
<gene>
    <name evidence="5" type="primary">rbm44</name>
</gene>
<proteinExistence type="predicted"/>
<dbReference type="GO" id="GO:0003723">
    <property type="term" value="F:RNA binding"/>
    <property type="evidence" value="ECO:0007669"/>
    <property type="project" value="UniProtKB-UniRule"/>
</dbReference>
<keyword evidence="4" id="KW-1185">Reference proteome</keyword>
<dbReference type="InParanoid" id="A0A6J2RVC4"/>